<feature type="transmembrane region" description="Helical" evidence="7">
    <location>
        <begin position="336"/>
        <end position="359"/>
    </location>
</feature>
<evidence type="ECO:0000313" key="11">
    <source>
        <dbReference type="Proteomes" id="UP000222163"/>
    </source>
</evidence>
<proteinExistence type="inferred from homology"/>
<keyword evidence="6 7" id="KW-0472">Membrane</keyword>
<dbReference type="RefSeq" id="WP_099214364.1">
    <property type="nucleotide sequence ID" value="NZ_JAUYVU010000002.1"/>
</dbReference>
<comment type="function">
    <text evidence="1">Resistance to tetracycline by an active tetracycline efflux. This is an energy-dependent process that decreases the accumulation of the antibiotic in whole cells. This protein functions as a metal-tetracycline/H(+) antiporter.</text>
</comment>
<feature type="transmembrane region" description="Helical" evidence="7">
    <location>
        <begin position="168"/>
        <end position="185"/>
    </location>
</feature>
<evidence type="ECO:0000256" key="6">
    <source>
        <dbReference type="ARBA" id="ARBA00023136"/>
    </source>
</evidence>
<dbReference type="EMBL" id="JAUYVU010000002">
    <property type="protein sequence ID" value="MDP2540583.1"/>
    <property type="molecule type" value="Genomic_DNA"/>
</dbReference>
<evidence type="ECO:0000256" key="3">
    <source>
        <dbReference type="ARBA" id="ARBA00007520"/>
    </source>
</evidence>
<dbReference type="SUPFAM" id="SSF103473">
    <property type="entry name" value="MFS general substrate transporter"/>
    <property type="match status" value="1"/>
</dbReference>
<organism evidence="10 11">
    <name type="scientific">Tenacibaculum discolor</name>
    <dbReference type="NCBI Taxonomy" id="361581"/>
    <lineage>
        <taxon>Bacteria</taxon>
        <taxon>Pseudomonadati</taxon>
        <taxon>Bacteroidota</taxon>
        <taxon>Flavobacteriia</taxon>
        <taxon>Flavobacteriales</taxon>
        <taxon>Flavobacteriaceae</taxon>
        <taxon>Tenacibaculum</taxon>
    </lineage>
</organism>
<dbReference type="InterPro" id="IPR005829">
    <property type="entry name" value="Sugar_transporter_CS"/>
</dbReference>
<dbReference type="InterPro" id="IPR036259">
    <property type="entry name" value="MFS_trans_sf"/>
</dbReference>
<accession>A0A2G1BY67</accession>
<keyword evidence="12" id="KW-1185">Reference proteome</keyword>
<evidence type="ECO:0000256" key="1">
    <source>
        <dbReference type="ARBA" id="ARBA00003279"/>
    </source>
</evidence>
<evidence type="ECO:0000256" key="4">
    <source>
        <dbReference type="ARBA" id="ARBA00022692"/>
    </source>
</evidence>
<dbReference type="Gene3D" id="1.20.1250.20">
    <property type="entry name" value="MFS general substrate transporter like domains"/>
    <property type="match status" value="2"/>
</dbReference>
<dbReference type="Pfam" id="PF07690">
    <property type="entry name" value="MFS_1"/>
    <property type="match status" value="2"/>
</dbReference>
<dbReference type="Proteomes" id="UP001242342">
    <property type="component" value="Unassembled WGS sequence"/>
</dbReference>
<dbReference type="Proteomes" id="UP000222163">
    <property type="component" value="Unassembled WGS sequence"/>
</dbReference>
<dbReference type="GO" id="GO:0016020">
    <property type="term" value="C:membrane"/>
    <property type="evidence" value="ECO:0007669"/>
    <property type="project" value="UniProtKB-SubCell"/>
</dbReference>
<protein>
    <submittedName>
        <fullName evidence="10">MFS transporter</fullName>
    </submittedName>
</protein>
<feature type="transmembrane region" description="Helical" evidence="7">
    <location>
        <begin position="301"/>
        <end position="324"/>
    </location>
</feature>
<dbReference type="InterPro" id="IPR001958">
    <property type="entry name" value="Tet-R_TetA/multi-R_MdtG-like"/>
</dbReference>
<comment type="caution">
    <text evidence="10">The sequence shown here is derived from an EMBL/GenBank/DDBJ whole genome shotgun (WGS) entry which is preliminary data.</text>
</comment>
<feature type="transmembrane region" description="Helical" evidence="7">
    <location>
        <begin position="138"/>
        <end position="156"/>
    </location>
</feature>
<dbReference type="InterPro" id="IPR020846">
    <property type="entry name" value="MFS_dom"/>
</dbReference>
<reference evidence="10" key="2">
    <citation type="submission" date="2017-10" db="EMBL/GenBank/DDBJ databases">
        <authorList>
            <person name="Enke T.N."/>
            <person name="Cordero O.X."/>
        </authorList>
    </citation>
    <scope>NUCLEOTIDE SEQUENCE</scope>
    <source>
        <strain evidence="10">4G03</strain>
    </source>
</reference>
<keyword evidence="4 7" id="KW-0812">Transmembrane</keyword>
<feature type="transmembrane region" description="Helical" evidence="7">
    <location>
        <begin position="241"/>
        <end position="264"/>
    </location>
</feature>
<evidence type="ECO:0000256" key="5">
    <source>
        <dbReference type="ARBA" id="ARBA00022989"/>
    </source>
</evidence>
<feature type="domain" description="Major facilitator superfamily (MFS) profile" evidence="8">
    <location>
        <begin position="15"/>
        <end position="390"/>
    </location>
</feature>
<feature type="transmembrane region" description="Helical" evidence="7">
    <location>
        <begin position="80"/>
        <end position="98"/>
    </location>
</feature>
<dbReference type="PANTHER" id="PTHR23531:SF1">
    <property type="entry name" value="QUINOLENE RESISTANCE PROTEIN NORA"/>
    <property type="match status" value="1"/>
</dbReference>
<reference evidence="10 11" key="1">
    <citation type="journal article" date="2016" name="Nat. Commun.">
        <title>Microbial interactions lead to rapid micro-scale successions on model marine particles.</title>
        <authorList>
            <person name="Datta M.S."/>
            <person name="Sliwerska E."/>
            <person name="Gore J."/>
            <person name="Polz M.F."/>
            <person name="Cordero O.X."/>
        </authorList>
    </citation>
    <scope>NUCLEOTIDE SEQUENCE [LARGE SCALE GENOMIC DNA]</scope>
    <source>
        <strain evidence="10 11">4G03</strain>
    </source>
</reference>
<name>A0A2G1BY67_9FLAO</name>
<feature type="transmembrane region" description="Helical" evidence="7">
    <location>
        <begin position="276"/>
        <end position="295"/>
    </location>
</feature>
<dbReference type="InterPro" id="IPR052714">
    <property type="entry name" value="MFS_Exporter"/>
</dbReference>
<feature type="transmembrane region" description="Helical" evidence="7">
    <location>
        <begin position="214"/>
        <end position="235"/>
    </location>
</feature>
<sequence length="390" mass="42130">MKVLQATHQSIYTTQFLLICLSSLFFSASYNMLIPELPSYLTGLGGAEYKGLIIALFTLTAGLSRPFSGKLTDTIGRKPVLIIGALVCVITGMFYPILTSVSGFLFLRLLHGFSTGFSPTAIATYVSDIIPSNRLGEAMGVQGLCFSTGLALGPALGSYVKLLTNYNVLFYSSSIIALLSIVLVFKVQETLQIKQAFMLKTLLISKSDVLAKEALLPAMITFVSYLGFGVILTLIPDWSDHLGIINKGTFFIAFTIASVLVRIIAGKVSDVYGRKFVIIIGLLILTLALILLGKFESINGLLVSAILYGVAMGILSPTINAWTIDLSKPSTKGKSIATMYIALEASIGLGALFSGWYYSNNIANIPVIFYTCSCIVGMGFLFMIYIKKPR</sequence>
<dbReference type="EMBL" id="PDUU01000003">
    <property type="protein sequence ID" value="PHN98545.1"/>
    <property type="molecule type" value="Genomic_DNA"/>
</dbReference>
<dbReference type="InterPro" id="IPR011701">
    <property type="entry name" value="MFS"/>
</dbReference>
<comment type="similarity">
    <text evidence="3">Belongs to the major facilitator superfamily. TCR/Tet family.</text>
</comment>
<keyword evidence="5 7" id="KW-1133">Transmembrane helix</keyword>
<feature type="transmembrane region" description="Helical" evidence="7">
    <location>
        <begin position="51"/>
        <end position="68"/>
    </location>
</feature>
<comment type="subcellular location">
    <subcellularLocation>
        <location evidence="2">Membrane</location>
        <topology evidence="2">Multi-pass membrane protein</topology>
    </subcellularLocation>
</comment>
<evidence type="ECO:0000313" key="10">
    <source>
        <dbReference type="EMBL" id="PHN98545.1"/>
    </source>
</evidence>
<feature type="transmembrane region" description="Helical" evidence="7">
    <location>
        <begin position="365"/>
        <end position="386"/>
    </location>
</feature>
<evidence type="ECO:0000256" key="2">
    <source>
        <dbReference type="ARBA" id="ARBA00004141"/>
    </source>
</evidence>
<dbReference type="GO" id="GO:0022857">
    <property type="term" value="F:transmembrane transporter activity"/>
    <property type="evidence" value="ECO:0007669"/>
    <property type="project" value="InterPro"/>
</dbReference>
<dbReference type="AlphaFoldDB" id="A0A2G1BY67"/>
<feature type="transmembrane region" description="Helical" evidence="7">
    <location>
        <begin position="12"/>
        <end position="31"/>
    </location>
</feature>
<dbReference type="CDD" id="cd17489">
    <property type="entry name" value="MFS_YfcJ_like"/>
    <property type="match status" value="1"/>
</dbReference>
<dbReference type="PANTHER" id="PTHR23531">
    <property type="entry name" value="QUINOLENE RESISTANCE PROTEIN NORA"/>
    <property type="match status" value="1"/>
</dbReference>
<evidence type="ECO:0000259" key="8">
    <source>
        <dbReference type="PROSITE" id="PS50850"/>
    </source>
</evidence>
<reference evidence="9 12" key="3">
    <citation type="submission" date="2023-07" db="EMBL/GenBank/DDBJ databases">
        <title>Genome content predicts the carbon catabolic preferences of heterotrophic bacteria.</title>
        <authorList>
            <person name="Gralka M."/>
        </authorList>
    </citation>
    <scope>NUCLEOTIDE SEQUENCE [LARGE SCALE GENOMIC DNA]</scope>
    <source>
        <strain evidence="9 12">4G03</strain>
    </source>
</reference>
<dbReference type="PROSITE" id="PS50850">
    <property type="entry name" value="MFS"/>
    <property type="match status" value="1"/>
</dbReference>
<dbReference type="PROSITE" id="PS00216">
    <property type="entry name" value="SUGAR_TRANSPORT_1"/>
    <property type="match status" value="1"/>
</dbReference>
<evidence type="ECO:0000256" key="7">
    <source>
        <dbReference type="SAM" id="Phobius"/>
    </source>
</evidence>
<evidence type="ECO:0000313" key="9">
    <source>
        <dbReference type="EMBL" id="MDP2540583.1"/>
    </source>
</evidence>
<gene>
    <name evidence="10" type="ORF">CSC81_03375</name>
    <name evidence="9" type="ORF">Q8W23_03760</name>
</gene>
<dbReference type="PRINTS" id="PR01035">
    <property type="entry name" value="TCRTETA"/>
</dbReference>
<evidence type="ECO:0000313" key="12">
    <source>
        <dbReference type="Proteomes" id="UP001242342"/>
    </source>
</evidence>